<dbReference type="AlphaFoldDB" id="A0A543K9Q1"/>
<dbReference type="Pfam" id="PF13717">
    <property type="entry name" value="Zn_ribbon_4"/>
    <property type="match status" value="1"/>
</dbReference>
<keyword evidence="2" id="KW-0472">Membrane</keyword>
<evidence type="ECO:0000256" key="1">
    <source>
        <dbReference type="SAM" id="MobiDB-lite"/>
    </source>
</evidence>
<dbReference type="OrthoDB" id="7159357at2"/>
<comment type="caution">
    <text evidence="4">The sequence shown here is derived from an EMBL/GenBank/DDBJ whole genome shotgun (WGS) entry which is preliminary data.</text>
</comment>
<evidence type="ECO:0000313" key="5">
    <source>
        <dbReference type="Proteomes" id="UP000320582"/>
    </source>
</evidence>
<reference evidence="4 5" key="1">
    <citation type="submission" date="2019-06" db="EMBL/GenBank/DDBJ databases">
        <title>Genomic Encyclopedia of Archaeal and Bacterial Type Strains, Phase II (KMG-II): from individual species to whole genera.</title>
        <authorList>
            <person name="Goeker M."/>
        </authorList>
    </citation>
    <scope>NUCLEOTIDE SEQUENCE [LARGE SCALE GENOMIC DNA]</scope>
    <source>
        <strain evidence="4 5">DSM 18423</strain>
    </source>
</reference>
<feature type="region of interest" description="Disordered" evidence="1">
    <location>
        <begin position="100"/>
        <end position="144"/>
    </location>
</feature>
<dbReference type="InterPro" id="IPR011723">
    <property type="entry name" value="Znf/thioredoxin_put"/>
</dbReference>
<organism evidence="4 5">
    <name type="scientific">Roseinatronobacter monicus</name>
    <dbReference type="NCBI Taxonomy" id="393481"/>
    <lineage>
        <taxon>Bacteria</taxon>
        <taxon>Pseudomonadati</taxon>
        <taxon>Pseudomonadota</taxon>
        <taxon>Alphaproteobacteria</taxon>
        <taxon>Rhodobacterales</taxon>
        <taxon>Paracoccaceae</taxon>
        <taxon>Roseinatronobacter</taxon>
    </lineage>
</organism>
<evidence type="ECO:0000313" key="4">
    <source>
        <dbReference type="EMBL" id="TQM91808.1"/>
    </source>
</evidence>
<dbReference type="Proteomes" id="UP000320582">
    <property type="component" value="Unassembled WGS sequence"/>
</dbReference>
<dbReference type="NCBIfam" id="TIGR02098">
    <property type="entry name" value="MJ0042_CXXC"/>
    <property type="match status" value="1"/>
</dbReference>
<feature type="transmembrane region" description="Helical" evidence="2">
    <location>
        <begin position="187"/>
        <end position="207"/>
    </location>
</feature>
<evidence type="ECO:0000256" key="2">
    <source>
        <dbReference type="SAM" id="Phobius"/>
    </source>
</evidence>
<evidence type="ECO:0000259" key="3">
    <source>
        <dbReference type="Pfam" id="PF13717"/>
    </source>
</evidence>
<dbReference type="EMBL" id="VFPT01000001">
    <property type="protein sequence ID" value="TQM91808.1"/>
    <property type="molecule type" value="Genomic_DNA"/>
</dbReference>
<dbReference type="RefSeq" id="WP_142079606.1">
    <property type="nucleotide sequence ID" value="NZ_VFPT01000001.1"/>
</dbReference>
<sequence>MRLICTECNAQYEIDAALLPDAGREVQCSSCGHVWFQEKTPKAVRQPPLQMQAPLPQEAPPAPNDAIAEPDVAVMAAPRKVDEKVLEILREEAEFEARQRAREAGTLETQQDLGLSTAAPWPSAADRSAKTPPPADAPDLAPKATPAAFPDIEDISASLEPIGNSRMGGKHAEFDLPTTVSERRRSFWTGLAVPVVLALVLTVPYLLAPEIVTALPASEPALTSYVGAVDEMRLRLSNLING</sequence>
<name>A0A543K9Q1_9RHOB</name>
<gene>
    <name evidence="4" type="ORF">BD293_0383</name>
</gene>
<accession>A0A543K9Q1</accession>
<protein>
    <submittedName>
        <fullName evidence="4">Putative Zn finger-like uncharacterized protein</fullName>
    </submittedName>
</protein>
<keyword evidence="5" id="KW-1185">Reference proteome</keyword>
<proteinExistence type="predicted"/>
<keyword evidence="2" id="KW-0812">Transmembrane</keyword>
<feature type="domain" description="Zinc finger/thioredoxin putative" evidence="3">
    <location>
        <begin position="1"/>
        <end position="36"/>
    </location>
</feature>
<keyword evidence="2" id="KW-1133">Transmembrane helix</keyword>